<evidence type="ECO:0000313" key="2">
    <source>
        <dbReference type="EMBL" id="KAL3762437.1"/>
    </source>
</evidence>
<proteinExistence type="predicted"/>
<evidence type="ECO:0000256" key="1">
    <source>
        <dbReference type="SAM" id="MobiDB-lite"/>
    </source>
</evidence>
<feature type="compositionally biased region" description="Low complexity" evidence="1">
    <location>
        <begin position="40"/>
        <end position="50"/>
    </location>
</feature>
<feature type="compositionally biased region" description="Polar residues" evidence="1">
    <location>
        <begin position="25"/>
        <end position="34"/>
    </location>
</feature>
<dbReference type="Proteomes" id="UP001530293">
    <property type="component" value="Unassembled WGS sequence"/>
</dbReference>
<dbReference type="Gene3D" id="3.90.550.20">
    <property type="match status" value="1"/>
</dbReference>
<feature type="region of interest" description="Disordered" evidence="1">
    <location>
        <begin position="25"/>
        <end position="51"/>
    </location>
</feature>
<gene>
    <name evidence="2" type="ORF">ACHAWU_008140</name>
</gene>
<dbReference type="AlphaFoldDB" id="A0ABD3MFS3"/>
<feature type="region of interest" description="Disordered" evidence="1">
    <location>
        <begin position="74"/>
        <end position="102"/>
    </location>
</feature>
<dbReference type="PANTHER" id="PTHR31834">
    <property type="entry name" value="INITIATION-SPECIFIC ALPHA-1,6-MANNOSYLTRANSFERASE"/>
    <property type="match status" value="1"/>
</dbReference>
<organism evidence="2 3">
    <name type="scientific">Discostella pseudostelligera</name>
    <dbReference type="NCBI Taxonomy" id="259834"/>
    <lineage>
        <taxon>Eukaryota</taxon>
        <taxon>Sar</taxon>
        <taxon>Stramenopiles</taxon>
        <taxon>Ochrophyta</taxon>
        <taxon>Bacillariophyta</taxon>
        <taxon>Coscinodiscophyceae</taxon>
        <taxon>Thalassiosirophycidae</taxon>
        <taxon>Stephanodiscales</taxon>
        <taxon>Stephanodiscaceae</taxon>
        <taxon>Discostella</taxon>
    </lineage>
</organism>
<dbReference type="InterPro" id="IPR039367">
    <property type="entry name" value="Och1-like"/>
</dbReference>
<keyword evidence="3" id="KW-1185">Reference proteome</keyword>
<dbReference type="InterPro" id="IPR029044">
    <property type="entry name" value="Nucleotide-diphossugar_trans"/>
</dbReference>
<evidence type="ECO:0000313" key="3">
    <source>
        <dbReference type="Proteomes" id="UP001530293"/>
    </source>
</evidence>
<name>A0ABD3MFS3_9STRA</name>
<reference evidence="2 3" key="1">
    <citation type="submission" date="2024-10" db="EMBL/GenBank/DDBJ databases">
        <title>Updated reference genomes for cyclostephanoid diatoms.</title>
        <authorList>
            <person name="Roberts W.R."/>
            <person name="Alverson A.J."/>
        </authorList>
    </citation>
    <scope>NUCLEOTIDE SEQUENCE [LARGE SCALE GENOMIC DNA]</scope>
    <source>
        <strain evidence="2 3">AJA232-27</strain>
    </source>
</reference>
<dbReference type="EMBL" id="JALLBG020000135">
    <property type="protein sequence ID" value="KAL3762437.1"/>
    <property type="molecule type" value="Genomic_DNA"/>
</dbReference>
<comment type="caution">
    <text evidence="2">The sequence shown here is derived from an EMBL/GenBank/DDBJ whole genome shotgun (WGS) entry which is preliminary data.</text>
</comment>
<accession>A0ABD3MFS3</accession>
<dbReference type="PANTHER" id="PTHR31834:SF1">
    <property type="entry name" value="INITIATION-SPECIFIC ALPHA-1,6-MANNOSYLTRANSFERASE"/>
    <property type="match status" value="1"/>
</dbReference>
<protein>
    <submittedName>
        <fullName evidence="2">Uncharacterized protein</fullName>
    </submittedName>
</protein>
<feature type="region of interest" description="Disordered" evidence="1">
    <location>
        <begin position="133"/>
        <end position="165"/>
    </location>
</feature>
<dbReference type="SUPFAM" id="SSF53448">
    <property type="entry name" value="Nucleotide-diphospho-sugar transferases"/>
    <property type="match status" value="1"/>
</dbReference>
<feature type="compositionally biased region" description="Low complexity" evidence="1">
    <location>
        <begin position="142"/>
        <end position="164"/>
    </location>
</feature>
<sequence>MTPTEATQMYRTIRATQAMIFAPSLKQQSNGSSNDGEKGSNSNINNSMNSVVQDDNVELALDIYSPSERREYLVKRGNRCHPRSSSSSGSSGGGSNADGLGIDIDIDEDNKSLQWYDVLSRYDSLMSAAAASAKGGNSSTEGGSNQSSGAAASSSSSSATNNNNMVHSSSAELERAAIELFKFCVLYNADGHAYWGWDEQLLLPFRDVVNVDVNYGVVAGSSDMSNAEDVNESNDASISPVLEGEGSIPAAAAALQPLPTNNAGSSGNYIHESFLSISPYTPATSELSAMIRLLLETSDDTLASNPLFLPRELHRLIVAKQKRDSNSDNIGNNAAVVAAAEAAAAEGAAGDTNDGSSDGEKGNGATWTLLRNNCIPLADSSQSSSSSSGAAANFGGGSVVVDSSSSSSFTVSAMGGISPLNKLTSRMADRCPLSEGGYCCLTFLPDKSKSSGNSVSGAVQQVMPVMALRHPMGGWTSGIGGQDTNENAMPYKSTTQQGTTISNAKLGGIPETDMPYVATVRLVVNNTNDARPGRATNFPTHSADAPNFFDILFENDCLPYRKECHRCLKDEANELSDPNELSLANACSKCQLECPCYCEILCKVRPPPKPITRTYAVQPPQYRKDPERLVPKIIHQTWFEPVEREKYPNMSRLIESWKKSGWEYYFYDDETAGDFLETHFPPEVREAYESITPVYADMDVLLQTNLDDAIANDIGFMTPIDEPGITIGHRSCLWNGLIASAPAHPFLARTIEIVVNNIRNRFTAVDYDDMLCPNPVLSVVHTVDTLFTCGPCILGAGINNLMGLHMQTQFEVGDIDIWQRERSLSKDDNDTYMTSIRPDDQRLLVPGRTIILEQNKNDMGAHRFTWADRHLIVAATDMPDYDDRPPSKEHYSKTHEKAGVYGLRKLYTDTKRANEEIRIVIGKS</sequence>